<reference evidence="1" key="1">
    <citation type="journal article" date="2022" name="Int. J. Mol. Sci.">
        <title>Draft Genome of Tanacetum Coccineum: Genomic Comparison of Closely Related Tanacetum-Family Plants.</title>
        <authorList>
            <person name="Yamashiro T."/>
            <person name="Shiraishi A."/>
            <person name="Nakayama K."/>
            <person name="Satake H."/>
        </authorList>
    </citation>
    <scope>NUCLEOTIDE SEQUENCE</scope>
</reference>
<gene>
    <name evidence="1" type="ORF">Tco_0873436</name>
</gene>
<evidence type="ECO:0000313" key="1">
    <source>
        <dbReference type="EMBL" id="GJT14730.1"/>
    </source>
</evidence>
<evidence type="ECO:0008006" key="3">
    <source>
        <dbReference type="Google" id="ProtNLM"/>
    </source>
</evidence>
<protein>
    <recommendedName>
        <fullName evidence="3">t-SNARE coiled-coil homology domain-containing protein</fullName>
    </recommendedName>
</protein>
<accession>A0ABQ5BIT0</accession>
<proteinExistence type="predicted"/>
<evidence type="ECO:0000313" key="2">
    <source>
        <dbReference type="Proteomes" id="UP001151760"/>
    </source>
</evidence>
<sequence>MHEPSTLFQIIPHNSSYTLKWNSNPSIAAIEDQDKKRARFTAPTGRFEVGESSSVVAARQAGHTLAHRVDYGFVDTVDASIHASESKAITVVGEVNKRVTDLAATQRQDAQELRHILNFSQYFILFRILSLTFNYVTSCQLQLQLFLIDSFGMRRLYYFFLLFHLPLLLVRRPLIASPTGCVAMVPYYGFDSDSPDRCPHQSIFPRYQLIFNPSMAPFF</sequence>
<dbReference type="EMBL" id="BQNB010013337">
    <property type="protein sequence ID" value="GJT14730.1"/>
    <property type="molecule type" value="Genomic_DNA"/>
</dbReference>
<organism evidence="1 2">
    <name type="scientific">Tanacetum coccineum</name>
    <dbReference type="NCBI Taxonomy" id="301880"/>
    <lineage>
        <taxon>Eukaryota</taxon>
        <taxon>Viridiplantae</taxon>
        <taxon>Streptophyta</taxon>
        <taxon>Embryophyta</taxon>
        <taxon>Tracheophyta</taxon>
        <taxon>Spermatophyta</taxon>
        <taxon>Magnoliopsida</taxon>
        <taxon>eudicotyledons</taxon>
        <taxon>Gunneridae</taxon>
        <taxon>Pentapetalae</taxon>
        <taxon>asterids</taxon>
        <taxon>campanulids</taxon>
        <taxon>Asterales</taxon>
        <taxon>Asteraceae</taxon>
        <taxon>Asteroideae</taxon>
        <taxon>Anthemideae</taxon>
        <taxon>Anthemidinae</taxon>
        <taxon>Tanacetum</taxon>
    </lineage>
</organism>
<reference evidence="1" key="2">
    <citation type="submission" date="2022-01" db="EMBL/GenBank/DDBJ databases">
        <authorList>
            <person name="Yamashiro T."/>
            <person name="Shiraishi A."/>
            <person name="Satake H."/>
            <person name="Nakayama K."/>
        </authorList>
    </citation>
    <scope>NUCLEOTIDE SEQUENCE</scope>
</reference>
<keyword evidence="2" id="KW-1185">Reference proteome</keyword>
<dbReference type="Proteomes" id="UP001151760">
    <property type="component" value="Unassembled WGS sequence"/>
</dbReference>
<name>A0ABQ5BIT0_9ASTR</name>
<comment type="caution">
    <text evidence="1">The sequence shown here is derived from an EMBL/GenBank/DDBJ whole genome shotgun (WGS) entry which is preliminary data.</text>
</comment>